<dbReference type="Proteomes" id="UP000827976">
    <property type="component" value="Chromosome 6"/>
</dbReference>
<protein>
    <submittedName>
        <fullName evidence="1">Pectinesterase protein</fullName>
        <ecNumber evidence="1">3.1.1.11</ecNumber>
    </submittedName>
</protein>
<proteinExistence type="predicted"/>
<dbReference type="EMBL" id="CM037016">
    <property type="protein sequence ID" value="KAH7680014.1"/>
    <property type="molecule type" value="Genomic_DNA"/>
</dbReference>
<accession>A0ACB7VZ89</accession>
<evidence type="ECO:0000313" key="1">
    <source>
        <dbReference type="EMBL" id="KAH7680014.1"/>
    </source>
</evidence>
<sequence>MHLLASISKYCIMNLATSLLVLLLFANSCRAAPVTSEAACKGSFYPKLCRAMLQPLRFPSADAYEFGRYSVKQALKQARKTSLLLDHYLSQGRGGSRRIFFGSALEDCRELASLNSEYLEVVQAELGPGQSVLTQDGVERVKALMSALVTNQQTCYDGLEASRSFPELQGAFSNETRLYGVSLELVTSALARRQPASTGKRFDHNYNSAKSGGVHSAGFQAVGRNLIEENTGQVVPLNQSVLVARDGSGNFTFIGDAIEAAPNNTNPEDGYFAIFISEGVYEENIVVAKNKKNLIMIGAGINKTIITGNRSVIDGWTTFNSATFAVHGERFIALNITFENTAGPEKHQAVAVRNNADLSSFYRCSFLGYQDTLYAHSLRQFYRDCDIYGTVDFIFGNAASVFQHCNIYARKPLPNQFNAITAQGRTHPNQTTGISIHNCTVRAAPDLEADQSGSTKTFLGRPWKEYSRTVYMQSFIDQVVEPVGWMAWNGSFALDTLYYGEYDNFGPGANTSQRVQWPGYNRMDALQAMNFTVYNFTTGNNWLTSTSIPFSGGLL</sequence>
<reference evidence="2" key="1">
    <citation type="journal article" date="2022" name="Nat. Commun.">
        <title>Chromosome evolution and the genetic basis of agronomically important traits in greater yam.</title>
        <authorList>
            <person name="Bredeson J.V."/>
            <person name="Lyons J.B."/>
            <person name="Oniyinde I.O."/>
            <person name="Okereke N.R."/>
            <person name="Kolade O."/>
            <person name="Nnabue I."/>
            <person name="Nwadili C.O."/>
            <person name="Hribova E."/>
            <person name="Parker M."/>
            <person name="Nwogha J."/>
            <person name="Shu S."/>
            <person name="Carlson J."/>
            <person name="Kariba R."/>
            <person name="Muthemba S."/>
            <person name="Knop K."/>
            <person name="Barton G.J."/>
            <person name="Sherwood A.V."/>
            <person name="Lopez-Montes A."/>
            <person name="Asiedu R."/>
            <person name="Jamnadass R."/>
            <person name="Muchugi A."/>
            <person name="Goodstein D."/>
            <person name="Egesi C.N."/>
            <person name="Featherston J."/>
            <person name="Asfaw A."/>
            <person name="Simpson G.G."/>
            <person name="Dolezel J."/>
            <person name="Hendre P.S."/>
            <person name="Van Deynze A."/>
            <person name="Kumar P.L."/>
            <person name="Obidiegwu J.E."/>
            <person name="Bhattacharjee R."/>
            <person name="Rokhsar D.S."/>
        </authorList>
    </citation>
    <scope>NUCLEOTIDE SEQUENCE [LARGE SCALE GENOMIC DNA]</scope>
    <source>
        <strain evidence="2">cv. TDa95/00328</strain>
    </source>
</reference>
<dbReference type="EC" id="3.1.1.11" evidence="1"/>
<evidence type="ECO:0000313" key="2">
    <source>
        <dbReference type="Proteomes" id="UP000827976"/>
    </source>
</evidence>
<name>A0ACB7VZ89_DIOAL</name>
<comment type="caution">
    <text evidence="1">The sequence shown here is derived from an EMBL/GenBank/DDBJ whole genome shotgun (WGS) entry which is preliminary data.</text>
</comment>
<keyword evidence="1" id="KW-0378">Hydrolase</keyword>
<organism evidence="1 2">
    <name type="scientific">Dioscorea alata</name>
    <name type="common">Purple yam</name>
    <dbReference type="NCBI Taxonomy" id="55571"/>
    <lineage>
        <taxon>Eukaryota</taxon>
        <taxon>Viridiplantae</taxon>
        <taxon>Streptophyta</taxon>
        <taxon>Embryophyta</taxon>
        <taxon>Tracheophyta</taxon>
        <taxon>Spermatophyta</taxon>
        <taxon>Magnoliopsida</taxon>
        <taxon>Liliopsida</taxon>
        <taxon>Dioscoreales</taxon>
        <taxon>Dioscoreaceae</taxon>
        <taxon>Dioscorea</taxon>
    </lineage>
</organism>
<keyword evidence="2" id="KW-1185">Reference proteome</keyword>
<gene>
    <name evidence="1" type="ORF">IHE45_06G096700</name>
</gene>